<dbReference type="HOGENOM" id="CLU_2007699_0_0_1"/>
<evidence type="ECO:0000313" key="1">
    <source>
        <dbReference type="EnsemblPlants" id="ORUFI05G12170.1"/>
    </source>
</evidence>
<sequence>MIVTREWLKEWNWIILNIIQYQLQELWQCLWLVETLNKICVIAVFKPVGMHMAAYSLPTKSVHIAVEKLDPKATRSSTFSVSWLFLGCWDLAPGFSGAFLGDLLLSPATGAGCELEPAYNCFPW</sequence>
<dbReference type="Gramene" id="ORUFI05G12170.1">
    <property type="protein sequence ID" value="ORUFI05G12170.1"/>
    <property type="gene ID" value="ORUFI05G12170"/>
</dbReference>
<dbReference type="Proteomes" id="UP000008022">
    <property type="component" value="Unassembled WGS sequence"/>
</dbReference>
<dbReference type="EnsemblPlants" id="ORUFI05G12170.1">
    <property type="protein sequence ID" value="ORUFI05G12170.1"/>
    <property type="gene ID" value="ORUFI05G12170"/>
</dbReference>
<organism evidence="1 2">
    <name type="scientific">Oryza rufipogon</name>
    <name type="common">Brownbeard rice</name>
    <name type="synonym">Asian wild rice</name>
    <dbReference type="NCBI Taxonomy" id="4529"/>
    <lineage>
        <taxon>Eukaryota</taxon>
        <taxon>Viridiplantae</taxon>
        <taxon>Streptophyta</taxon>
        <taxon>Embryophyta</taxon>
        <taxon>Tracheophyta</taxon>
        <taxon>Spermatophyta</taxon>
        <taxon>Magnoliopsida</taxon>
        <taxon>Liliopsida</taxon>
        <taxon>Poales</taxon>
        <taxon>Poaceae</taxon>
        <taxon>BOP clade</taxon>
        <taxon>Oryzoideae</taxon>
        <taxon>Oryzeae</taxon>
        <taxon>Oryzinae</taxon>
        <taxon>Oryza</taxon>
    </lineage>
</organism>
<keyword evidence="2" id="KW-1185">Reference proteome</keyword>
<reference evidence="2" key="1">
    <citation type="submission" date="2013-06" db="EMBL/GenBank/DDBJ databases">
        <authorList>
            <person name="Zhao Q."/>
        </authorList>
    </citation>
    <scope>NUCLEOTIDE SEQUENCE</scope>
    <source>
        <strain evidence="2">cv. W1943</strain>
    </source>
</reference>
<protein>
    <submittedName>
        <fullName evidence="1">Uncharacterized protein</fullName>
    </submittedName>
</protein>
<dbReference type="AlphaFoldDB" id="A0A0E0PKL1"/>
<accession>A0A0E0PKL1</accession>
<reference evidence="1" key="2">
    <citation type="submission" date="2015-06" db="UniProtKB">
        <authorList>
            <consortium name="EnsemblPlants"/>
        </authorList>
    </citation>
    <scope>IDENTIFICATION</scope>
</reference>
<evidence type="ECO:0000313" key="2">
    <source>
        <dbReference type="Proteomes" id="UP000008022"/>
    </source>
</evidence>
<name>A0A0E0PKL1_ORYRU</name>
<proteinExistence type="predicted"/>